<dbReference type="AlphaFoldDB" id="A0A916LED1"/>
<protein>
    <submittedName>
        <fullName evidence="1">Uncharacterized protein</fullName>
    </submittedName>
</protein>
<comment type="caution">
    <text evidence="1">The sequence shown here is derived from an EMBL/GenBank/DDBJ whole genome shotgun (WGS) entry which is preliminary data.</text>
</comment>
<name>A0A916LED1_MYCTX</name>
<evidence type="ECO:0000313" key="2">
    <source>
        <dbReference type="Proteomes" id="UP000039021"/>
    </source>
</evidence>
<gene>
    <name evidence="1" type="ORF">ERS007739_03083</name>
</gene>
<organism evidence="1 2">
    <name type="scientific">Mycobacterium tuberculosis</name>
    <dbReference type="NCBI Taxonomy" id="1773"/>
    <lineage>
        <taxon>Bacteria</taxon>
        <taxon>Bacillati</taxon>
        <taxon>Actinomycetota</taxon>
        <taxon>Actinomycetes</taxon>
        <taxon>Mycobacteriales</taxon>
        <taxon>Mycobacteriaceae</taxon>
        <taxon>Mycobacterium</taxon>
        <taxon>Mycobacterium tuberculosis complex</taxon>
    </lineage>
</organism>
<sequence length="40" mass="4539">MVTEPFPIPIESVSAAPEDSWHMLEQSGRLLVPKERTSSW</sequence>
<dbReference type="Proteomes" id="UP000039021">
    <property type="component" value="Unassembled WGS sequence"/>
</dbReference>
<dbReference type="EMBL" id="CSBK01001532">
    <property type="protein sequence ID" value="COY78957.1"/>
    <property type="molecule type" value="Genomic_DNA"/>
</dbReference>
<proteinExistence type="predicted"/>
<accession>A0A916LED1</accession>
<reference evidence="2" key="1">
    <citation type="submission" date="2015-03" db="EMBL/GenBank/DDBJ databases">
        <authorList>
            <consortium name="Pathogen Informatics"/>
        </authorList>
    </citation>
    <scope>NUCLEOTIDE SEQUENCE [LARGE SCALE GENOMIC DNA]</scope>
    <source>
        <strain evidence="2">N09902308</strain>
    </source>
</reference>
<evidence type="ECO:0000313" key="1">
    <source>
        <dbReference type="EMBL" id="COY78957.1"/>
    </source>
</evidence>